<protein>
    <submittedName>
        <fullName evidence="8">Lipoprotein-attachment site-containing protein</fullName>
    </submittedName>
</protein>
<keyword evidence="6 8" id="KW-0449">Lipoprotein</keyword>
<dbReference type="InterPro" id="IPR032831">
    <property type="entry name" value="LptM_cons"/>
</dbReference>
<feature type="region of interest" description="Disordered" evidence="7">
    <location>
        <begin position="26"/>
        <end position="86"/>
    </location>
</feature>
<evidence type="ECO:0000256" key="2">
    <source>
        <dbReference type="ARBA" id="ARBA00022729"/>
    </source>
</evidence>
<dbReference type="AlphaFoldDB" id="A0A1H7SP20"/>
<name>A0A1H7SP20_9HYPH</name>
<keyword evidence="2" id="KW-0732">Signal</keyword>
<evidence type="ECO:0000313" key="9">
    <source>
        <dbReference type="Proteomes" id="UP000199664"/>
    </source>
</evidence>
<comment type="subcellular location">
    <subcellularLocation>
        <location evidence="1">Cell outer membrane</location>
        <topology evidence="1">Lipid-anchor</topology>
    </subcellularLocation>
</comment>
<accession>A0A1H7SP20</accession>
<evidence type="ECO:0000256" key="4">
    <source>
        <dbReference type="ARBA" id="ARBA00023139"/>
    </source>
</evidence>
<dbReference type="OrthoDB" id="8139551at2"/>
<evidence type="ECO:0000256" key="7">
    <source>
        <dbReference type="SAM" id="MobiDB-lite"/>
    </source>
</evidence>
<dbReference type="NCBIfam" id="NF047847">
    <property type="entry name" value="SS_mature_LptM"/>
    <property type="match status" value="1"/>
</dbReference>
<evidence type="ECO:0000256" key="3">
    <source>
        <dbReference type="ARBA" id="ARBA00023136"/>
    </source>
</evidence>
<proteinExistence type="predicted"/>
<dbReference type="EMBL" id="FOAN01000005">
    <property type="protein sequence ID" value="SEL74372.1"/>
    <property type="molecule type" value="Genomic_DNA"/>
</dbReference>
<keyword evidence="5" id="KW-0998">Cell outer membrane</keyword>
<dbReference type="PROSITE" id="PS51257">
    <property type="entry name" value="PROKAR_LIPOPROTEIN"/>
    <property type="match status" value="1"/>
</dbReference>
<dbReference type="RefSeq" id="WP_091836377.1">
    <property type="nucleotide sequence ID" value="NZ_FOAN01000005.1"/>
</dbReference>
<dbReference type="Proteomes" id="UP000199664">
    <property type="component" value="Unassembled WGS sequence"/>
</dbReference>
<dbReference type="Pfam" id="PF13627">
    <property type="entry name" value="LptM_cons"/>
    <property type="match status" value="1"/>
</dbReference>
<sequence length="86" mass="9112">MPHSRLTIGRAVLLAGLLGLALTACGRRGPLEPPPNAKNAIDLPDQQTGAVENSFNATDASPLGKPPKRNRPIEVPEKPFVLDPLL</sequence>
<evidence type="ECO:0000256" key="6">
    <source>
        <dbReference type="ARBA" id="ARBA00023288"/>
    </source>
</evidence>
<evidence type="ECO:0000256" key="5">
    <source>
        <dbReference type="ARBA" id="ARBA00023237"/>
    </source>
</evidence>
<keyword evidence="9" id="KW-1185">Reference proteome</keyword>
<dbReference type="STRING" id="1036779.SAMN04515666_105151"/>
<feature type="compositionally biased region" description="Polar residues" evidence="7">
    <location>
        <begin position="45"/>
        <end position="59"/>
    </location>
</feature>
<gene>
    <name evidence="8" type="ORF">SAMN04515666_105151</name>
</gene>
<reference evidence="9" key="1">
    <citation type="submission" date="2016-10" db="EMBL/GenBank/DDBJ databases">
        <authorList>
            <person name="Varghese N."/>
            <person name="Submissions S."/>
        </authorList>
    </citation>
    <scope>NUCLEOTIDE SEQUENCE [LARGE SCALE GENOMIC DNA]</scope>
    <source>
        <strain evidence="9">LMG 26383,CCUG 61248,R- 45681</strain>
    </source>
</reference>
<organism evidence="8 9">
    <name type="scientific">Bosea lupini</name>
    <dbReference type="NCBI Taxonomy" id="1036779"/>
    <lineage>
        <taxon>Bacteria</taxon>
        <taxon>Pseudomonadati</taxon>
        <taxon>Pseudomonadota</taxon>
        <taxon>Alphaproteobacteria</taxon>
        <taxon>Hyphomicrobiales</taxon>
        <taxon>Boseaceae</taxon>
        <taxon>Bosea</taxon>
    </lineage>
</organism>
<keyword evidence="4" id="KW-0564">Palmitate</keyword>
<evidence type="ECO:0000313" key="8">
    <source>
        <dbReference type="EMBL" id="SEL74372.1"/>
    </source>
</evidence>
<evidence type="ECO:0000256" key="1">
    <source>
        <dbReference type="ARBA" id="ARBA00004459"/>
    </source>
</evidence>
<keyword evidence="3" id="KW-0472">Membrane</keyword>